<evidence type="ECO:0000313" key="2">
    <source>
        <dbReference type="EMBL" id="GAA0512204.1"/>
    </source>
</evidence>
<reference evidence="2 3" key="1">
    <citation type="journal article" date="2019" name="Int. J. Syst. Evol. Microbiol.">
        <title>The Global Catalogue of Microorganisms (GCM) 10K type strain sequencing project: providing services to taxonomists for standard genome sequencing and annotation.</title>
        <authorList>
            <consortium name="The Broad Institute Genomics Platform"/>
            <consortium name="The Broad Institute Genome Sequencing Center for Infectious Disease"/>
            <person name="Wu L."/>
            <person name="Ma J."/>
        </authorList>
    </citation>
    <scope>NUCLEOTIDE SEQUENCE [LARGE SCALE GENOMIC DNA]</scope>
    <source>
        <strain evidence="2 3">JCM 10303</strain>
    </source>
</reference>
<evidence type="ECO:0000256" key="1">
    <source>
        <dbReference type="SAM" id="Phobius"/>
    </source>
</evidence>
<evidence type="ECO:0000313" key="3">
    <source>
        <dbReference type="Proteomes" id="UP001500729"/>
    </source>
</evidence>
<name>A0ABN1C5G5_SACER</name>
<keyword evidence="1" id="KW-0472">Membrane</keyword>
<organism evidence="2 3">
    <name type="scientific">Saccharopolyspora erythraea</name>
    <name type="common">Streptomyces erythraeus</name>
    <dbReference type="NCBI Taxonomy" id="1836"/>
    <lineage>
        <taxon>Bacteria</taxon>
        <taxon>Bacillati</taxon>
        <taxon>Actinomycetota</taxon>
        <taxon>Actinomycetes</taxon>
        <taxon>Pseudonocardiales</taxon>
        <taxon>Pseudonocardiaceae</taxon>
        <taxon>Saccharopolyspora</taxon>
    </lineage>
</organism>
<comment type="caution">
    <text evidence="2">The sequence shown here is derived from an EMBL/GenBank/DDBJ whole genome shotgun (WGS) entry which is preliminary data.</text>
</comment>
<protein>
    <recommendedName>
        <fullName evidence="4">Secreted protein</fullName>
    </recommendedName>
</protein>
<keyword evidence="3" id="KW-1185">Reference proteome</keyword>
<keyword evidence="1" id="KW-0812">Transmembrane</keyword>
<dbReference type="Proteomes" id="UP001500729">
    <property type="component" value="Unassembled WGS sequence"/>
</dbReference>
<sequence length="67" mass="7198">MTRRRGLMRRDGVVKAIALLLAVGMVLGFASTYLAQAGVPGWLIILLVLVVLAVPVVAAVRSGRRER</sequence>
<feature type="transmembrane region" description="Helical" evidence="1">
    <location>
        <begin position="12"/>
        <end position="35"/>
    </location>
</feature>
<proteinExistence type="predicted"/>
<gene>
    <name evidence="2" type="ORF">GCM10009533_08790</name>
</gene>
<feature type="transmembrane region" description="Helical" evidence="1">
    <location>
        <begin position="41"/>
        <end position="60"/>
    </location>
</feature>
<accession>A0ABN1C5G5</accession>
<evidence type="ECO:0008006" key="4">
    <source>
        <dbReference type="Google" id="ProtNLM"/>
    </source>
</evidence>
<keyword evidence="1" id="KW-1133">Transmembrane helix</keyword>
<dbReference type="EMBL" id="BAAAGS010000004">
    <property type="protein sequence ID" value="GAA0512204.1"/>
    <property type="molecule type" value="Genomic_DNA"/>
</dbReference>